<reference evidence="4" key="1">
    <citation type="submission" date="2025-08" db="UniProtKB">
        <authorList>
            <consortium name="RefSeq"/>
        </authorList>
    </citation>
    <scope>IDENTIFICATION</scope>
    <source>
        <strain evidence="4">Airmid</strain>
    </source>
</reference>
<organism evidence="3 4">
    <name type="scientific">Dermatophagoides pteronyssinus</name>
    <name type="common">European house dust mite</name>
    <dbReference type="NCBI Taxonomy" id="6956"/>
    <lineage>
        <taxon>Eukaryota</taxon>
        <taxon>Metazoa</taxon>
        <taxon>Ecdysozoa</taxon>
        <taxon>Arthropoda</taxon>
        <taxon>Chelicerata</taxon>
        <taxon>Arachnida</taxon>
        <taxon>Acari</taxon>
        <taxon>Acariformes</taxon>
        <taxon>Sarcoptiformes</taxon>
        <taxon>Astigmata</taxon>
        <taxon>Psoroptidia</taxon>
        <taxon>Analgoidea</taxon>
        <taxon>Pyroglyphidae</taxon>
        <taxon>Dermatophagoidinae</taxon>
        <taxon>Dermatophagoides</taxon>
    </lineage>
</organism>
<protein>
    <submittedName>
        <fullName evidence="4">Uncharacterized protein LOC113798261</fullName>
    </submittedName>
</protein>
<dbReference type="KEGG" id="dpte:113798261"/>
<proteinExistence type="predicted"/>
<keyword evidence="2" id="KW-1133">Transmembrane helix</keyword>
<gene>
    <name evidence="4" type="primary">LOC113798261</name>
</gene>
<accession>A0A6P6YI86</accession>
<keyword evidence="2" id="KW-0472">Membrane</keyword>
<feature type="region of interest" description="Disordered" evidence="1">
    <location>
        <begin position="112"/>
        <end position="136"/>
    </location>
</feature>
<dbReference type="InParanoid" id="A0A6P6YI86"/>
<keyword evidence="3" id="KW-1185">Reference proteome</keyword>
<evidence type="ECO:0000256" key="1">
    <source>
        <dbReference type="SAM" id="MobiDB-lite"/>
    </source>
</evidence>
<dbReference type="Proteomes" id="UP000515146">
    <property type="component" value="Unplaced"/>
</dbReference>
<feature type="compositionally biased region" description="Polar residues" evidence="1">
    <location>
        <begin position="124"/>
        <end position="136"/>
    </location>
</feature>
<sequence>MKLSNNNQNNRRHRQNIDYYRFECCNYHSIAFYLALILLLLLLLSCISLIVLIFVVPCPEPYNQYSFDNDNDEIIIINNVTNEWNLQWIRQHHSKLFEWKCSVTVDDNHNYDDNNDNGTEPLMTLSSTNVTSPSTT</sequence>
<keyword evidence="2" id="KW-0812">Transmembrane</keyword>
<evidence type="ECO:0000256" key="2">
    <source>
        <dbReference type="SAM" id="Phobius"/>
    </source>
</evidence>
<feature type="transmembrane region" description="Helical" evidence="2">
    <location>
        <begin position="30"/>
        <end position="56"/>
    </location>
</feature>
<dbReference type="RefSeq" id="XP_027204574.1">
    <property type="nucleotide sequence ID" value="XM_027348773.1"/>
</dbReference>
<name>A0A6P6YI86_DERPT</name>
<evidence type="ECO:0000313" key="4">
    <source>
        <dbReference type="RefSeq" id="XP_027204574.1"/>
    </source>
</evidence>
<evidence type="ECO:0000313" key="3">
    <source>
        <dbReference type="Proteomes" id="UP000515146"/>
    </source>
</evidence>
<dbReference type="AlphaFoldDB" id="A0A6P6YI86"/>